<dbReference type="InterPro" id="IPR003409">
    <property type="entry name" value="MORN"/>
</dbReference>
<organism evidence="9 10">
    <name type="scientific">Oryzias latipes</name>
    <name type="common">Japanese rice fish</name>
    <name type="synonym">Japanese killifish</name>
    <dbReference type="NCBI Taxonomy" id="8090"/>
    <lineage>
        <taxon>Eukaryota</taxon>
        <taxon>Metazoa</taxon>
        <taxon>Chordata</taxon>
        <taxon>Craniata</taxon>
        <taxon>Vertebrata</taxon>
        <taxon>Euteleostomi</taxon>
        <taxon>Actinopterygii</taxon>
        <taxon>Neopterygii</taxon>
        <taxon>Teleostei</taxon>
        <taxon>Neoteleostei</taxon>
        <taxon>Acanthomorphata</taxon>
        <taxon>Ovalentaria</taxon>
        <taxon>Atherinomorphae</taxon>
        <taxon>Beloniformes</taxon>
        <taxon>Adrianichthyidae</taxon>
        <taxon>Oryziinae</taxon>
        <taxon>Oryzias</taxon>
    </lineage>
</organism>
<evidence type="ECO:0000313" key="10">
    <source>
        <dbReference type="Proteomes" id="UP000265180"/>
    </source>
</evidence>
<dbReference type="SUPFAM" id="SSF48403">
    <property type="entry name" value="Ankyrin repeat"/>
    <property type="match status" value="2"/>
</dbReference>
<dbReference type="Pfam" id="PF02493">
    <property type="entry name" value="MORN"/>
    <property type="match status" value="4"/>
</dbReference>
<dbReference type="Pfam" id="PF00023">
    <property type="entry name" value="Ank"/>
    <property type="match status" value="1"/>
</dbReference>
<evidence type="ECO:0000256" key="3">
    <source>
        <dbReference type="ARBA" id="ARBA00022771"/>
    </source>
</evidence>
<evidence type="ECO:0000256" key="2">
    <source>
        <dbReference type="ARBA" id="ARBA00022737"/>
    </source>
</evidence>
<keyword evidence="1" id="KW-0479">Metal-binding</keyword>
<dbReference type="PROSITE" id="PS50297">
    <property type="entry name" value="ANK_REP_REGION"/>
    <property type="match status" value="2"/>
</dbReference>
<dbReference type="Proteomes" id="UP000265180">
    <property type="component" value="Chromosome 4"/>
</dbReference>
<feature type="compositionally biased region" description="Polar residues" evidence="7">
    <location>
        <begin position="416"/>
        <end position="426"/>
    </location>
</feature>
<dbReference type="PANTHER" id="PTHR15897">
    <property type="entry name" value="ANKYRIN REPEAT AND MYND DOMAIN PROTEIN 1"/>
    <property type="match status" value="1"/>
</dbReference>
<evidence type="ECO:0000256" key="5">
    <source>
        <dbReference type="PROSITE-ProRule" id="PRU00023"/>
    </source>
</evidence>
<dbReference type="PANTHER" id="PTHR15897:SF2">
    <property type="entry name" value="ANKYRIN REPEAT AND MYND DOMAIN-CONTAINING PROTEIN 1"/>
    <property type="match status" value="1"/>
</dbReference>
<dbReference type="PROSITE" id="PS01360">
    <property type="entry name" value="ZF_MYND_1"/>
    <property type="match status" value="1"/>
</dbReference>
<dbReference type="InterPro" id="IPR002893">
    <property type="entry name" value="Znf_MYND"/>
</dbReference>
<feature type="repeat" description="ANK" evidence="5">
    <location>
        <begin position="841"/>
        <end position="869"/>
    </location>
</feature>
<dbReference type="InterPro" id="IPR036770">
    <property type="entry name" value="Ankyrin_rpt-contain_sf"/>
</dbReference>
<dbReference type="SUPFAM" id="SSF144232">
    <property type="entry name" value="HIT/MYND zinc finger-like"/>
    <property type="match status" value="1"/>
</dbReference>
<keyword evidence="5" id="KW-0040">ANK repeat</keyword>
<dbReference type="AlphaFoldDB" id="A0A3P9KA30"/>
<dbReference type="Gene3D" id="1.25.40.20">
    <property type="entry name" value="Ankyrin repeat-containing domain"/>
    <property type="match status" value="2"/>
</dbReference>
<evidence type="ECO:0000256" key="6">
    <source>
        <dbReference type="PROSITE-ProRule" id="PRU00134"/>
    </source>
</evidence>
<keyword evidence="2" id="KW-0677">Repeat</keyword>
<dbReference type="InterPro" id="IPR002110">
    <property type="entry name" value="Ankyrin_rpt"/>
</dbReference>
<feature type="compositionally biased region" description="Basic and acidic residues" evidence="7">
    <location>
        <begin position="477"/>
        <end position="539"/>
    </location>
</feature>
<feature type="compositionally biased region" description="Acidic residues" evidence="7">
    <location>
        <begin position="545"/>
        <end position="563"/>
    </location>
</feature>
<reference key="1">
    <citation type="journal article" date="2007" name="Nature">
        <title>The medaka draft genome and insights into vertebrate genome evolution.</title>
        <authorList>
            <person name="Kasahara M."/>
            <person name="Naruse K."/>
            <person name="Sasaki S."/>
            <person name="Nakatani Y."/>
            <person name="Qu W."/>
            <person name="Ahsan B."/>
            <person name="Yamada T."/>
            <person name="Nagayasu Y."/>
            <person name="Doi K."/>
            <person name="Kasai Y."/>
            <person name="Jindo T."/>
            <person name="Kobayashi D."/>
            <person name="Shimada A."/>
            <person name="Toyoda A."/>
            <person name="Kuroki Y."/>
            <person name="Fujiyama A."/>
            <person name="Sasaki T."/>
            <person name="Shimizu A."/>
            <person name="Asakawa S."/>
            <person name="Shimizu N."/>
            <person name="Hashimoto S."/>
            <person name="Yang J."/>
            <person name="Lee Y."/>
            <person name="Matsushima K."/>
            <person name="Sugano S."/>
            <person name="Sakaizumi M."/>
            <person name="Narita T."/>
            <person name="Ohishi K."/>
            <person name="Haga S."/>
            <person name="Ohta F."/>
            <person name="Nomoto H."/>
            <person name="Nogata K."/>
            <person name="Morishita T."/>
            <person name="Endo T."/>
            <person name="Shin-I T."/>
            <person name="Takeda H."/>
            <person name="Morishita S."/>
            <person name="Kohara Y."/>
        </authorList>
    </citation>
    <scope>NUCLEOTIDE SEQUENCE [LARGE SCALE GENOMIC DNA]</scope>
    <source>
        <strain>Hd-rR</strain>
    </source>
</reference>
<keyword evidence="3 6" id="KW-0863">Zinc-finger</keyword>
<reference evidence="9" key="4">
    <citation type="submission" date="2025-09" db="UniProtKB">
        <authorList>
            <consortium name="Ensembl"/>
        </authorList>
    </citation>
    <scope>IDENTIFICATION</scope>
    <source>
        <strain evidence="9">HNI</strain>
    </source>
</reference>
<evidence type="ECO:0000256" key="4">
    <source>
        <dbReference type="ARBA" id="ARBA00022833"/>
    </source>
</evidence>
<protein>
    <submittedName>
        <fullName evidence="9">Ankyrin repeat and MYND domain containing 1</fullName>
    </submittedName>
</protein>
<accession>A0A3P9KA30</accession>
<feature type="domain" description="MYND-type" evidence="8">
    <location>
        <begin position="1013"/>
        <end position="1053"/>
    </location>
</feature>
<feature type="repeat" description="ANK" evidence="5">
    <location>
        <begin position="349"/>
        <end position="381"/>
    </location>
</feature>
<feature type="compositionally biased region" description="Basic and acidic residues" evidence="7">
    <location>
        <begin position="454"/>
        <end position="463"/>
    </location>
</feature>
<reference evidence="9" key="3">
    <citation type="submission" date="2025-08" db="UniProtKB">
        <authorList>
            <consortium name="Ensembl"/>
        </authorList>
    </citation>
    <scope>IDENTIFICATION</scope>
    <source>
        <strain evidence="9">HNI</strain>
    </source>
</reference>
<dbReference type="SMART" id="SM00248">
    <property type="entry name" value="ANK"/>
    <property type="match status" value="7"/>
</dbReference>
<reference evidence="9 10" key="2">
    <citation type="submission" date="2017-04" db="EMBL/GenBank/DDBJ databases">
        <title>CpG methylation of centromeres and impact of large insertions on vertebrate speciation.</title>
        <authorList>
            <person name="Ichikawa K."/>
            <person name="Yoshimura J."/>
            <person name="Morishita S."/>
        </authorList>
    </citation>
    <scope>NUCLEOTIDE SEQUENCE</scope>
    <source>
        <strain evidence="9 10">HNI</strain>
    </source>
</reference>
<dbReference type="Pfam" id="PF01753">
    <property type="entry name" value="zf-MYND"/>
    <property type="match status" value="1"/>
</dbReference>
<feature type="region of interest" description="Disordered" evidence="7">
    <location>
        <begin position="414"/>
        <end position="572"/>
    </location>
</feature>
<sequence length="1116" mass="124676">MKDTLVNIMLSSTCKGGAENEALFHMIGDKGGAQVDEERRPEVDVQEWSDESKYEGQFVNALKHGKGKYIWGNGECYEGLFYKDCRHGSGEYFWPSGHKFTGKFYLNRKEGYAVQAFPDGATFQGLYHTDQRFGPGVLTYPDGRQDVGLWLGKHLFRFCTSVGKVFSLSDFPEYVAYMEPSIIHTGHQTQPPFCGNQTKAKTDLKAVFHEDIFSNECFVFSPGTECYFADDDHLPLPPNQRRELNQHFFGELWDPKAHPYQSDYNRDLLASLSLQANMQAHTHKHRLQAETVGWDVAAVLSSNRKCFGLRGPLEVTSELMIQHSFRGELQAVLQILQTGSVHPDVADSQGQTALIAATVNCHDDVIHLLLDQGADIDKLNDEGMSALAVCLLLYYPYRCLHTALVEPRTKTPVLMPSSSCGSNNPATPAVHSKPLTPGTPEGDISNLIHLADQTSDRHTEHVSCTRPISSESLIPLHETENFETPEHPQERKESNRWDEYCKDSERLEKEEHDIIKEEKENKAEKRQIETNCHPPRENPDIDLTGVEEDKETEYSDDDVQLEDETTKETSNEEIKIEEDIDCFKKIKNSGGVEVEIVKKPIEVMDGHILLGKMWWKTPVKKIEEELTSVETFDSNSSVSSYEIEVTEEMMQLSAEALSRSGVLQHNPEETVRKMAAMKVEHRRRLKTVNLLLQRGADPNMTRAPMPVIFLAVMAADPEVVRTLILSGARCDTPLPKAKKGLYPLHIAAALPGPAGPRITEMLLHAIVDPDAQACDQDDVYEPDEMSMKTNLALRTTEGPCLKEGGQTALHVACQRESDHANASEVVALLLSHRASTDMLWRGHSPLSLAIASGNDLAVEELLKGGADPNLPLGCGVGSALCANITYPIDGNRVQILEMLIQAGADMLMPVAVDGAVGTVVDYAYSSFSRDVHISRTPFHALNTEERKILKARQQLLGMMVDLLRTAFYQKETEHVERHPDLDLRSAKAVPSNVLHSNSEEKTRKTSEPVLKFCYQCGRSLSVKLMACSHCHRVSFCSRTCKLKAWDERHKLECTSGWEAAKSSHKATTLHKNQRPLKSFAKTISPKVNITAKAQRGPEPFLMAENPVTLKENYSSN</sequence>
<dbReference type="PROSITE" id="PS50865">
    <property type="entry name" value="ZF_MYND_2"/>
    <property type="match status" value="1"/>
</dbReference>
<dbReference type="GO" id="GO:0008270">
    <property type="term" value="F:zinc ion binding"/>
    <property type="evidence" value="ECO:0007669"/>
    <property type="project" value="UniProtKB-KW"/>
</dbReference>
<keyword evidence="4" id="KW-0862">Zinc</keyword>
<dbReference type="InterPro" id="IPR053064">
    <property type="entry name" value="Ankyrin-MYND_domain-protein"/>
</dbReference>
<dbReference type="SUPFAM" id="SSF82185">
    <property type="entry name" value="Histone H3 K4-specific methyltransferase SET7/9 N-terminal domain"/>
    <property type="match status" value="1"/>
</dbReference>
<evidence type="ECO:0000256" key="7">
    <source>
        <dbReference type="SAM" id="MobiDB-lite"/>
    </source>
</evidence>
<dbReference type="Gene3D" id="6.10.140.2220">
    <property type="match status" value="1"/>
</dbReference>
<evidence type="ECO:0000313" key="9">
    <source>
        <dbReference type="Ensembl" id="ENSORLP00020005131.1"/>
    </source>
</evidence>
<dbReference type="PROSITE" id="PS50088">
    <property type="entry name" value="ANK_REPEAT"/>
    <property type="match status" value="2"/>
</dbReference>
<evidence type="ECO:0000259" key="8">
    <source>
        <dbReference type="PROSITE" id="PS50865"/>
    </source>
</evidence>
<name>A0A3P9KA30_ORYLA</name>
<evidence type="ECO:0000256" key="1">
    <source>
        <dbReference type="ARBA" id="ARBA00022723"/>
    </source>
</evidence>
<proteinExistence type="predicted"/>
<dbReference type="Ensembl" id="ENSORLT00020006813.1">
    <property type="protein sequence ID" value="ENSORLP00020005131.1"/>
    <property type="gene ID" value="ENSORLG00020005921.1"/>
</dbReference>
<dbReference type="SMART" id="SM00698">
    <property type="entry name" value="MORN"/>
    <property type="match status" value="3"/>
</dbReference>
<dbReference type="Pfam" id="PF12796">
    <property type="entry name" value="Ank_2"/>
    <property type="match status" value="1"/>
</dbReference>
<dbReference type="Gene3D" id="2.20.110.10">
    <property type="entry name" value="Histone H3 K4-specific methyltransferase SET7/9 N-terminal domain"/>
    <property type="match status" value="1"/>
</dbReference>